<evidence type="ECO:0000313" key="2">
    <source>
        <dbReference type="EMBL" id="KAF4706118.1"/>
    </source>
</evidence>
<gene>
    <name evidence="2" type="ORF">FOZ63_014604</name>
</gene>
<accession>A0A7J6QCY8</accession>
<name>A0A7J6QCY8_PEROL</name>
<feature type="compositionally biased region" description="Polar residues" evidence="1">
    <location>
        <begin position="33"/>
        <end position="48"/>
    </location>
</feature>
<feature type="non-terminal residue" evidence="2">
    <location>
        <position position="1"/>
    </location>
</feature>
<dbReference type="Proteomes" id="UP000553632">
    <property type="component" value="Unassembled WGS sequence"/>
</dbReference>
<feature type="compositionally biased region" description="Acidic residues" evidence="1">
    <location>
        <begin position="88"/>
        <end position="101"/>
    </location>
</feature>
<organism evidence="2 3">
    <name type="scientific">Perkinsus olseni</name>
    <name type="common">Perkinsus atlanticus</name>
    <dbReference type="NCBI Taxonomy" id="32597"/>
    <lineage>
        <taxon>Eukaryota</taxon>
        <taxon>Sar</taxon>
        <taxon>Alveolata</taxon>
        <taxon>Perkinsozoa</taxon>
        <taxon>Perkinsea</taxon>
        <taxon>Perkinsida</taxon>
        <taxon>Perkinsidae</taxon>
        <taxon>Perkinsus</taxon>
    </lineage>
</organism>
<feature type="compositionally biased region" description="Basic and acidic residues" evidence="1">
    <location>
        <begin position="72"/>
        <end position="87"/>
    </location>
</feature>
<keyword evidence="3" id="KW-1185">Reference proteome</keyword>
<sequence length="170" mass="19678">PTPSEKNKSPTENGSISEEGRKREGNKSEGVTEEQTANLESETQTSLKQAEVEESHQSQQRKSTSQDEETETKENKASQQRLDRQESDESSDFEFLDPEEEEKARRKMGIRYEIKRKLINYKNKRRDIPKHDAPDDIGERHLLQRSVSVPATNLRRSTKVADSTIRRHSR</sequence>
<feature type="region of interest" description="Disordered" evidence="1">
    <location>
        <begin position="1"/>
        <end position="108"/>
    </location>
</feature>
<evidence type="ECO:0000256" key="1">
    <source>
        <dbReference type="SAM" id="MobiDB-lite"/>
    </source>
</evidence>
<protein>
    <submittedName>
        <fullName evidence="2">Uncharacterized protein</fullName>
    </submittedName>
</protein>
<dbReference type="EMBL" id="JABANO010033849">
    <property type="protein sequence ID" value="KAF4706118.1"/>
    <property type="molecule type" value="Genomic_DNA"/>
</dbReference>
<reference evidence="2 3" key="1">
    <citation type="submission" date="2020-04" db="EMBL/GenBank/DDBJ databases">
        <title>Perkinsus olseni comparative genomics.</title>
        <authorList>
            <person name="Bogema D.R."/>
        </authorList>
    </citation>
    <scope>NUCLEOTIDE SEQUENCE [LARGE SCALE GENOMIC DNA]</scope>
    <source>
        <strain evidence="2 3">ATCC PRA-207</strain>
    </source>
</reference>
<comment type="caution">
    <text evidence="2">The sequence shown here is derived from an EMBL/GenBank/DDBJ whole genome shotgun (WGS) entry which is preliminary data.</text>
</comment>
<proteinExistence type="predicted"/>
<dbReference type="AlphaFoldDB" id="A0A7J6QCY8"/>
<feature type="compositionally biased region" description="Basic and acidic residues" evidence="1">
    <location>
        <begin position="18"/>
        <end position="27"/>
    </location>
</feature>
<evidence type="ECO:0000313" key="3">
    <source>
        <dbReference type="Proteomes" id="UP000553632"/>
    </source>
</evidence>